<comment type="subcellular location">
    <subcellularLocation>
        <location evidence="1">Cell membrane</location>
        <topology evidence="1">Multi-pass membrane protein</topology>
    </subcellularLocation>
</comment>
<dbReference type="SUPFAM" id="SSF58104">
    <property type="entry name" value="Methyl-accepting chemotaxis protein (MCP) signaling domain"/>
    <property type="match status" value="1"/>
</dbReference>
<dbReference type="Gene3D" id="1.10.287.950">
    <property type="entry name" value="Methyl-accepting chemotaxis protein"/>
    <property type="match status" value="1"/>
</dbReference>
<keyword evidence="6 8" id="KW-0807">Transducer</keyword>
<evidence type="ECO:0000256" key="8">
    <source>
        <dbReference type="PROSITE-ProRule" id="PRU00284"/>
    </source>
</evidence>
<keyword evidence="3 10" id="KW-0812">Transmembrane</keyword>
<dbReference type="STRING" id="1082479.SAMN05216241_102393"/>
<keyword evidence="2" id="KW-1003">Cell membrane</keyword>
<dbReference type="Gene3D" id="6.10.340.10">
    <property type="match status" value="1"/>
</dbReference>
<dbReference type="OrthoDB" id="7260004at2"/>
<dbReference type="PROSITE" id="PS50885">
    <property type="entry name" value="HAMP"/>
    <property type="match status" value="1"/>
</dbReference>
<feature type="transmembrane region" description="Helical" evidence="10">
    <location>
        <begin position="196"/>
        <end position="215"/>
    </location>
</feature>
<evidence type="ECO:0000256" key="4">
    <source>
        <dbReference type="ARBA" id="ARBA00022989"/>
    </source>
</evidence>
<dbReference type="SMART" id="SM00304">
    <property type="entry name" value="HAMP"/>
    <property type="match status" value="1"/>
</dbReference>
<accession>A0A1G7P3J8</accession>
<dbReference type="InterPro" id="IPR003660">
    <property type="entry name" value="HAMP_dom"/>
</dbReference>
<organism evidence="13 14">
    <name type="scientific">Limimonas halophila</name>
    <dbReference type="NCBI Taxonomy" id="1082479"/>
    <lineage>
        <taxon>Bacteria</taxon>
        <taxon>Pseudomonadati</taxon>
        <taxon>Pseudomonadota</taxon>
        <taxon>Alphaproteobacteria</taxon>
        <taxon>Rhodospirillales</taxon>
        <taxon>Rhodovibrionaceae</taxon>
        <taxon>Limimonas</taxon>
    </lineage>
</organism>
<evidence type="ECO:0000259" key="12">
    <source>
        <dbReference type="PROSITE" id="PS50885"/>
    </source>
</evidence>
<dbReference type="GO" id="GO:0007165">
    <property type="term" value="P:signal transduction"/>
    <property type="evidence" value="ECO:0007669"/>
    <property type="project" value="UniProtKB-KW"/>
</dbReference>
<evidence type="ECO:0000256" key="7">
    <source>
        <dbReference type="ARBA" id="ARBA00029447"/>
    </source>
</evidence>
<reference evidence="13 14" key="1">
    <citation type="submission" date="2016-10" db="EMBL/GenBank/DDBJ databases">
        <authorList>
            <person name="de Groot N.N."/>
        </authorList>
    </citation>
    <scope>NUCLEOTIDE SEQUENCE [LARGE SCALE GENOMIC DNA]</scope>
    <source>
        <strain evidence="13 14">DSM 25584</strain>
    </source>
</reference>
<keyword evidence="5 10" id="KW-0472">Membrane</keyword>
<dbReference type="SMART" id="SM01049">
    <property type="entry name" value="Cache_2"/>
    <property type="match status" value="1"/>
</dbReference>
<comment type="similarity">
    <text evidence="7">Belongs to the methyl-accepting chemotaxis (MCP) protein family.</text>
</comment>
<dbReference type="Pfam" id="PF00015">
    <property type="entry name" value="MCPsignal"/>
    <property type="match status" value="1"/>
</dbReference>
<feature type="region of interest" description="Disordered" evidence="9">
    <location>
        <begin position="355"/>
        <end position="386"/>
    </location>
</feature>
<dbReference type="PROSITE" id="PS50111">
    <property type="entry name" value="CHEMOTAXIS_TRANSDUC_2"/>
    <property type="match status" value="1"/>
</dbReference>
<sequence length="568" mass="61384">MTATQDDRGMLARFSIGKRLGALAAVALLGMVGAMTASLTDLYDSMMAERRAKVRHITQTAHGVLEHYHGLARAGDMPVDQAKQAALDALAAMRYGDSGYVFVGNMQGQMVMHPIKPGLTEKDVIDVTDPNGKPLFKALRRKARAGHGMVTYMWPQPGHDAPQPKITYVKGFEPWGWYVAHGMYVNDVEAAYWNSAWWLFAISGLTVAVFAAIAWRINRSITVPFAAVTDRLRRLADGDTEVEVPYADARDEIGAIAQSMDAFRRAEVERKQVIAEQEAEARRKAERSQEILEATQAFENKIHNSLQTLKESADDLTATAREMASTAGTASEQSANVASSAAQAASNVETVASATEELSSSVQEVSSQVEKTSGMAEQADSQARDAMQRVEGLRDGTNQIGEVVTLIQDIAEKTNLLALNATIEAARAGEAGKGFAVVADEVKTLANQTQKATEDIRQKIAEMHEGVANTVPAMQGVAEIIQQLNEIAGSVASASQQQNSSVQEIARNIHEASDGTRHVSQNVEGLKEAAETTSASADQVKDTADRLAGQRDELRREIESFLETVKAS</sequence>
<evidence type="ECO:0000259" key="11">
    <source>
        <dbReference type="PROSITE" id="PS50111"/>
    </source>
</evidence>
<keyword evidence="14" id="KW-1185">Reference proteome</keyword>
<name>A0A1G7P3J8_9PROT</name>
<proteinExistence type="inferred from homology"/>
<dbReference type="InterPro" id="IPR033480">
    <property type="entry name" value="sCache_2"/>
</dbReference>
<feature type="transmembrane region" description="Helical" evidence="10">
    <location>
        <begin position="20"/>
        <end position="43"/>
    </location>
</feature>
<feature type="region of interest" description="Disordered" evidence="9">
    <location>
        <begin position="529"/>
        <end position="548"/>
    </location>
</feature>
<dbReference type="Gene3D" id="3.30.450.20">
    <property type="entry name" value="PAS domain"/>
    <property type="match status" value="1"/>
</dbReference>
<dbReference type="GO" id="GO:0005886">
    <property type="term" value="C:plasma membrane"/>
    <property type="evidence" value="ECO:0007669"/>
    <property type="project" value="UniProtKB-SubCell"/>
</dbReference>
<dbReference type="Pfam" id="PF17200">
    <property type="entry name" value="sCache_2"/>
    <property type="match status" value="1"/>
</dbReference>
<evidence type="ECO:0000256" key="3">
    <source>
        <dbReference type="ARBA" id="ARBA00022692"/>
    </source>
</evidence>
<evidence type="ECO:0000256" key="6">
    <source>
        <dbReference type="ARBA" id="ARBA00023224"/>
    </source>
</evidence>
<dbReference type="SMART" id="SM00283">
    <property type="entry name" value="MA"/>
    <property type="match status" value="1"/>
</dbReference>
<dbReference type="Pfam" id="PF00672">
    <property type="entry name" value="HAMP"/>
    <property type="match status" value="1"/>
</dbReference>
<evidence type="ECO:0000256" key="2">
    <source>
        <dbReference type="ARBA" id="ARBA00022475"/>
    </source>
</evidence>
<dbReference type="EMBL" id="FNCE01000002">
    <property type="protein sequence ID" value="SDF80010.1"/>
    <property type="molecule type" value="Genomic_DNA"/>
</dbReference>
<evidence type="ECO:0000256" key="5">
    <source>
        <dbReference type="ARBA" id="ARBA00023136"/>
    </source>
</evidence>
<dbReference type="CDD" id="cd06225">
    <property type="entry name" value="HAMP"/>
    <property type="match status" value="1"/>
</dbReference>
<dbReference type="Proteomes" id="UP000199415">
    <property type="component" value="Unassembled WGS sequence"/>
</dbReference>
<evidence type="ECO:0000256" key="1">
    <source>
        <dbReference type="ARBA" id="ARBA00004651"/>
    </source>
</evidence>
<evidence type="ECO:0000256" key="10">
    <source>
        <dbReference type="SAM" id="Phobius"/>
    </source>
</evidence>
<feature type="compositionally biased region" description="Low complexity" evidence="9">
    <location>
        <begin position="356"/>
        <end position="370"/>
    </location>
</feature>
<dbReference type="SUPFAM" id="SSF158472">
    <property type="entry name" value="HAMP domain-like"/>
    <property type="match status" value="1"/>
</dbReference>
<evidence type="ECO:0000313" key="13">
    <source>
        <dbReference type="EMBL" id="SDF80010.1"/>
    </source>
</evidence>
<feature type="domain" description="Methyl-accepting transducer" evidence="11">
    <location>
        <begin position="312"/>
        <end position="541"/>
    </location>
</feature>
<feature type="domain" description="HAMP" evidence="12">
    <location>
        <begin position="219"/>
        <end position="272"/>
    </location>
</feature>
<feature type="compositionally biased region" description="Basic and acidic residues" evidence="9">
    <location>
        <begin position="539"/>
        <end position="548"/>
    </location>
</feature>
<dbReference type="PANTHER" id="PTHR32089:SF112">
    <property type="entry name" value="LYSOZYME-LIKE PROTEIN-RELATED"/>
    <property type="match status" value="1"/>
</dbReference>
<protein>
    <submittedName>
        <fullName evidence="13">Methyl-accepting chemotaxis sensory transducer with Cache sensor</fullName>
    </submittedName>
</protein>
<evidence type="ECO:0000313" key="14">
    <source>
        <dbReference type="Proteomes" id="UP000199415"/>
    </source>
</evidence>
<gene>
    <name evidence="13" type="ORF">SAMN05216241_102393</name>
</gene>
<dbReference type="AlphaFoldDB" id="A0A1G7P3J8"/>
<keyword evidence="4 10" id="KW-1133">Transmembrane helix</keyword>
<dbReference type="RefSeq" id="WP_090019005.1">
    <property type="nucleotide sequence ID" value="NZ_FNCE01000002.1"/>
</dbReference>
<evidence type="ECO:0000256" key="9">
    <source>
        <dbReference type="SAM" id="MobiDB-lite"/>
    </source>
</evidence>
<dbReference type="PANTHER" id="PTHR32089">
    <property type="entry name" value="METHYL-ACCEPTING CHEMOTAXIS PROTEIN MCPB"/>
    <property type="match status" value="1"/>
</dbReference>
<dbReference type="InterPro" id="IPR004089">
    <property type="entry name" value="MCPsignal_dom"/>
</dbReference>